<protein>
    <submittedName>
        <fullName evidence="3">YcxB family protein</fullName>
    </submittedName>
</protein>
<accession>A0ABU6GHN2</accession>
<evidence type="ECO:0000256" key="1">
    <source>
        <dbReference type="SAM" id="Phobius"/>
    </source>
</evidence>
<feature type="transmembrane region" description="Helical" evidence="1">
    <location>
        <begin position="52"/>
        <end position="72"/>
    </location>
</feature>
<keyword evidence="1" id="KW-0812">Transmembrane</keyword>
<dbReference type="Proteomes" id="UP001344632">
    <property type="component" value="Unassembled WGS sequence"/>
</dbReference>
<sequence>MDHEIIVEATLELKDVQELNLFFTRTSRVMLAVIFFVVFIGIVLLVDGKRTGTEFVIIILLDMLVSVVLWFVNRWNIRQKSMKAFVSDKLIRQLYRFVFTGRDIHYSSESETGNMLWTDIYEVRESPNLFLILLSTSRSLIVPKESFASEKDRTTFRQIVETSLEAGQYHWSRAR</sequence>
<proteinExistence type="predicted"/>
<evidence type="ECO:0000313" key="4">
    <source>
        <dbReference type="Proteomes" id="UP001344632"/>
    </source>
</evidence>
<keyword evidence="4" id="KW-1185">Reference proteome</keyword>
<name>A0ABU6GHN2_9BACL</name>
<reference evidence="3 4" key="1">
    <citation type="submission" date="2023-03" db="EMBL/GenBank/DDBJ databases">
        <title>Bacillus Genome Sequencing.</title>
        <authorList>
            <person name="Dunlap C."/>
        </authorList>
    </citation>
    <scope>NUCLEOTIDE SEQUENCE [LARGE SCALE GENOMIC DNA]</scope>
    <source>
        <strain evidence="3 4">BD-525</strain>
    </source>
</reference>
<feature type="domain" description="YcxB-like C-terminal" evidence="2">
    <location>
        <begin position="99"/>
        <end position="159"/>
    </location>
</feature>
<comment type="caution">
    <text evidence="3">The sequence shown here is derived from an EMBL/GenBank/DDBJ whole genome shotgun (WGS) entry which is preliminary data.</text>
</comment>
<evidence type="ECO:0000313" key="3">
    <source>
        <dbReference type="EMBL" id="MEC0238703.1"/>
    </source>
</evidence>
<keyword evidence="1" id="KW-0472">Membrane</keyword>
<dbReference type="Pfam" id="PF14317">
    <property type="entry name" value="YcxB"/>
    <property type="match status" value="1"/>
</dbReference>
<organism evidence="3 4">
    <name type="scientific">Paenibacillus dokdonensis</name>
    <dbReference type="NCBI Taxonomy" id="2567944"/>
    <lineage>
        <taxon>Bacteria</taxon>
        <taxon>Bacillati</taxon>
        <taxon>Bacillota</taxon>
        <taxon>Bacilli</taxon>
        <taxon>Bacillales</taxon>
        <taxon>Paenibacillaceae</taxon>
        <taxon>Paenibacillus</taxon>
    </lineage>
</organism>
<evidence type="ECO:0000259" key="2">
    <source>
        <dbReference type="Pfam" id="PF14317"/>
    </source>
</evidence>
<gene>
    <name evidence="3" type="ORF">P4H66_02290</name>
</gene>
<keyword evidence="1" id="KW-1133">Transmembrane helix</keyword>
<dbReference type="InterPro" id="IPR025588">
    <property type="entry name" value="YcxB-like_C"/>
</dbReference>
<dbReference type="EMBL" id="JARLKZ010000002">
    <property type="protein sequence ID" value="MEC0238703.1"/>
    <property type="molecule type" value="Genomic_DNA"/>
</dbReference>
<dbReference type="RefSeq" id="WP_326085460.1">
    <property type="nucleotide sequence ID" value="NZ_JARLKZ010000002.1"/>
</dbReference>
<feature type="transmembrane region" description="Helical" evidence="1">
    <location>
        <begin position="29"/>
        <end position="46"/>
    </location>
</feature>